<accession>A0AA97GUE1</accession>
<dbReference type="Gene3D" id="3.40.50.1820">
    <property type="entry name" value="alpha/beta hydrolase"/>
    <property type="match status" value="1"/>
</dbReference>
<dbReference type="Gene3D" id="1.10.260.130">
    <property type="match status" value="1"/>
</dbReference>
<evidence type="ECO:0000313" key="1">
    <source>
        <dbReference type="EMBL" id="WOC12998.1"/>
    </source>
</evidence>
<name>A0AA97GUE1_9ACTN</name>
<organism evidence="1">
    <name type="scientific">Gordonia sp. MP11Mi</name>
    <dbReference type="NCBI Taxonomy" id="3022769"/>
    <lineage>
        <taxon>Bacteria</taxon>
        <taxon>Bacillati</taxon>
        <taxon>Actinomycetota</taxon>
        <taxon>Actinomycetes</taxon>
        <taxon>Mycobacteriales</taxon>
        <taxon>Gordoniaceae</taxon>
        <taxon>Gordonia</taxon>
    </lineage>
</organism>
<dbReference type="AlphaFoldDB" id="A0AA97GUE1"/>
<dbReference type="GO" id="GO:0004806">
    <property type="term" value="F:triacylglycerol lipase activity"/>
    <property type="evidence" value="ECO:0007669"/>
    <property type="project" value="InterPro"/>
</dbReference>
<dbReference type="PANTHER" id="PTHR34853">
    <property type="match status" value="1"/>
</dbReference>
<sequence length="405" mass="41732">MTVVALSAGVSVAAPHASAERDFYLPPADFSASPGSVIRTEKAPLVIDGSPGTTGIPATATRMMYTSTLQNGAKTAVTGFVVESTAKWHGGERPTVVVGPGTMGQGDQCAGSRVLSKSLAVDPAKPSVAMNSASSDIAALVDKGIRVVVTDYIGLGTPGVHTYVNRVETAHAMLDAARAGLRVAHAPRTAPVGFFGYSQGGGAAAAAAELAEQYAPELAVKGTYAGAPPADLAKVIGQIDGTTISGAIGYAVNGMTARYPELKAILAKETNPAGKRALATIATQCIGDTAATYGFQHTSRWTRTGESLGALINRYPAARKAVDAQRIGRLTPNAPVLLATSINDDVIPTGQVDTLYRDWRAKGANVKIIHDHTPAVAPGSVIGHAAPMQTLQEPAVEFLVSAFRR</sequence>
<dbReference type="EMBL" id="CP128986">
    <property type="protein sequence ID" value="WOC12998.1"/>
    <property type="molecule type" value="Genomic_DNA"/>
</dbReference>
<protein>
    <submittedName>
        <fullName evidence="1">Inactive lipase</fullName>
    </submittedName>
</protein>
<dbReference type="SUPFAM" id="SSF53474">
    <property type="entry name" value="alpha/beta-Hydrolases"/>
    <property type="match status" value="1"/>
</dbReference>
<dbReference type="InterPro" id="IPR005152">
    <property type="entry name" value="Lipase_secreted"/>
</dbReference>
<dbReference type="GO" id="GO:0016042">
    <property type="term" value="P:lipid catabolic process"/>
    <property type="evidence" value="ECO:0007669"/>
    <property type="project" value="InterPro"/>
</dbReference>
<reference evidence="1" key="1">
    <citation type="submission" date="2023-06" db="EMBL/GenBank/DDBJ databases">
        <title>Gordonia sp. nov. and Pseudochrobactrum sp. nov., two species isolated from the burying beetle Nicrophorus vespilloides.</title>
        <authorList>
            <person name="Poehlein A."/>
            <person name="Guzman J."/>
            <person name="Daniel R."/>
            <person name="Vilcinskas A."/>
        </authorList>
    </citation>
    <scope>NUCLEOTIDE SEQUENCE</scope>
    <source>
        <strain evidence="1">MP11Mi</strain>
    </source>
</reference>
<proteinExistence type="predicted"/>
<gene>
    <name evidence="1" type="ORF">MP11Mi_20940</name>
</gene>
<dbReference type="Pfam" id="PF03583">
    <property type="entry name" value="LIP"/>
    <property type="match status" value="1"/>
</dbReference>
<dbReference type="InterPro" id="IPR029058">
    <property type="entry name" value="AB_hydrolase_fold"/>
</dbReference>
<dbReference type="PIRSF" id="PIRSF029171">
    <property type="entry name" value="Esterase_LipA"/>
    <property type="match status" value="1"/>
</dbReference>
<dbReference type="PANTHER" id="PTHR34853:SF1">
    <property type="entry name" value="LIPASE 5"/>
    <property type="match status" value="1"/>
</dbReference>